<organism evidence="5 6">
    <name type="scientific">Quercus lobata</name>
    <name type="common">Valley oak</name>
    <dbReference type="NCBI Taxonomy" id="97700"/>
    <lineage>
        <taxon>Eukaryota</taxon>
        <taxon>Viridiplantae</taxon>
        <taxon>Streptophyta</taxon>
        <taxon>Embryophyta</taxon>
        <taxon>Tracheophyta</taxon>
        <taxon>Spermatophyta</taxon>
        <taxon>Magnoliopsida</taxon>
        <taxon>eudicotyledons</taxon>
        <taxon>Gunneridae</taxon>
        <taxon>Pentapetalae</taxon>
        <taxon>rosids</taxon>
        <taxon>fabids</taxon>
        <taxon>Fagales</taxon>
        <taxon>Fagaceae</taxon>
        <taxon>Quercus</taxon>
    </lineage>
</organism>
<gene>
    <name evidence="5" type="primary">LOC115978990</name>
</gene>
<keyword evidence="3" id="KW-0611">Plant defense</keyword>
<dbReference type="EnsemblPlants" id="QL03p072768:mrna">
    <property type="protein sequence ID" value="QL03p072768:mrna"/>
    <property type="gene ID" value="QL03p072768"/>
</dbReference>
<dbReference type="InterPro" id="IPR032675">
    <property type="entry name" value="LRR_dom_sf"/>
</dbReference>
<dbReference type="OMA" id="HEINVIC"/>
<dbReference type="InterPro" id="IPR011049">
    <property type="entry name" value="Serralysin-like_metalloprot_C"/>
</dbReference>
<dbReference type="SUPFAM" id="SSF52540">
    <property type="entry name" value="P-loop containing nucleoside triphosphate hydrolases"/>
    <property type="match status" value="1"/>
</dbReference>
<evidence type="ECO:0000313" key="6">
    <source>
        <dbReference type="Proteomes" id="UP000594261"/>
    </source>
</evidence>
<dbReference type="OrthoDB" id="2016095at2759"/>
<feature type="domain" description="RPW8" evidence="4">
    <location>
        <begin position="1"/>
        <end position="155"/>
    </location>
</feature>
<evidence type="ECO:0000256" key="1">
    <source>
        <dbReference type="ARBA" id="ARBA00008894"/>
    </source>
</evidence>
<dbReference type="KEGG" id="qlo:115978990"/>
<dbReference type="InParanoid" id="A0A7N2LA63"/>
<dbReference type="RefSeq" id="XP_030956790.1">
    <property type="nucleotide sequence ID" value="XM_031100930.1"/>
</dbReference>
<protein>
    <recommendedName>
        <fullName evidence="4">RPW8 domain-containing protein</fullName>
    </recommendedName>
</protein>
<comment type="similarity">
    <text evidence="1">Belongs to the disease resistance NB-LRR family.</text>
</comment>
<dbReference type="InterPro" id="IPR027417">
    <property type="entry name" value="P-loop_NTPase"/>
</dbReference>
<dbReference type="InterPro" id="IPR055414">
    <property type="entry name" value="LRR_R13L4/SHOC2-like"/>
</dbReference>
<sequence length="919" mass="105027">MPDLAAEGAVGAAFGVGFGNLHDAVKHVVGRIIMFKSELKRLESTLDGVAAKVREIKELSQALNFPEEETKSLIEQMKKGTELVDKCSKIKLWNYCFKAYSYSSKLSKLNEDIEKFCQVNLIVQNTRNGLEALSLVIQNTEIGLETLTGVNQNTRVGLDTLAEVNHNTRIGLETLAEVNHNTRIGLEALTELNQNTTIGLETLADVNYNTRIGLETLAEVNHNKRIGWKTLTEVNENKRTLDLVLKHVESQNSDMKKKYGFSCAVPKLRDYIVGFDLHLKELKRELLKEEVSVLIVTALGGCGKTTLVKMLGWDEEIIGKYMGNIFFVNVSKTPNLKVIVQNLFSYIGDEYLEFQSDEDAINQLEQLLNQIGQPILLILDDVWPESESLIDKFKFNIPNYKIVVTSRKAFSRFKFTFKLNPLDQEDAMRLFCHSASMQDRSSYILEEDMEKIVRYCGGLPIALEVIGGSLCGQPVEVWQSEVMGWSEGHSIFDSDNEVLACLQKCLDFSADKIILKEYFMDLGSFPEDQSIPATALIDIWTELHEPSKNDVHAIANLHELNSRNLASLVMKRKDAEEVSYYYNEEFVTQHDLLRELAIQLSSQKPIIERTRLIVDIRENNLPDWWMKPQHINARLLSISTDGEFSSSWCNIQAPEVEALILNLRTRNYTLPEFVKIMDKLKVIIVTNYDFFPAELSNFQLLSSLHHLKRIRLEKVSISSLCNTLVQLRSLKKLSLFMCNIGQTFGNSTIQVSDSFPILMEINIDYCNDLVELPAWLCEFLHLKKLNITNCHKLSELPEEIGKLVNLEVLRLRSCTELSELPESIRSLHKLRILDISDCISIIKLPQHIGELHKLKELHMKECLRLRKQLPSSITELKELRLVVCDEERAKLWEPFEEFFSNLKVIVAKKDINLKWLTKS</sequence>
<dbReference type="PROSITE" id="PS51153">
    <property type="entry name" value="RPW8"/>
    <property type="match status" value="1"/>
</dbReference>
<dbReference type="Pfam" id="PF23598">
    <property type="entry name" value="LRR_14"/>
    <property type="match status" value="1"/>
</dbReference>
<dbReference type="Proteomes" id="UP000594261">
    <property type="component" value="Chromosome 3"/>
</dbReference>
<dbReference type="Gene3D" id="1.10.10.10">
    <property type="entry name" value="Winged helix-like DNA-binding domain superfamily/Winged helix DNA-binding domain"/>
    <property type="match status" value="1"/>
</dbReference>
<dbReference type="Pfam" id="PF00931">
    <property type="entry name" value="NB-ARC"/>
    <property type="match status" value="1"/>
</dbReference>
<dbReference type="Pfam" id="PF05659">
    <property type="entry name" value="RPW8"/>
    <property type="match status" value="1"/>
</dbReference>
<evidence type="ECO:0000259" key="4">
    <source>
        <dbReference type="PROSITE" id="PS51153"/>
    </source>
</evidence>
<evidence type="ECO:0000256" key="2">
    <source>
        <dbReference type="ARBA" id="ARBA00022737"/>
    </source>
</evidence>
<dbReference type="SUPFAM" id="SSF101967">
    <property type="entry name" value="Adhesin YadA, collagen-binding domain"/>
    <property type="match status" value="1"/>
</dbReference>
<dbReference type="GO" id="GO:0006952">
    <property type="term" value="P:defense response"/>
    <property type="evidence" value="ECO:0007669"/>
    <property type="project" value="UniProtKB-KW"/>
</dbReference>
<dbReference type="Gene3D" id="1.10.8.430">
    <property type="entry name" value="Helical domain of apoptotic protease-activating factors"/>
    <property type="match status" value="1"/>
</dbReference>
<dbReference type="InterPro" id="IPR042197">
    <property type="entry name" value="Apaf_helical"/>
</dbReference>
<proteinExistence type="inferred from homology"/>
<dbReference type="GO" id="GO:0043531">
    <property type="term" value="F:ADP binding"/>
    <property type="evidence" value="ECO:0007669"/>
    <property type="project" value="InterPro"/>
</dbReference>
<dbReference type="PANTHER" id="PTHR36766">
    <property type="entry name" value="PLANT BROAD-SPECTRUM MILDEW RESISTANCE PROTEIN RPW8"/>
    <property type="match status" value="1"/>
</dbReference>
<evidence type="ECO:0000313" key="5">
    <source>
        <dbReference type="EnsemblPlants" id="QL03p072768:mrna"/>
    </source>
</evidence>
<keyword evidence="6" id="KW-1185">Reference proteome</keyword>
<dbReference type="FunCoup" id="A0A7N2LA63">
    <property type="interactions" value="384"/>
</dbReference>
<reference evidence="5 6" key="1">
    <citation type="journal article" date="2016" name="G3 (Bethesda)">
        <title>First Draft Assembly and Annotation of the Genome of a California Endemic Oak Quercus lobata Nee (Fagaceae).</title>
        <authorList>
            <person name="Sork V.L."/>
            <person name="Fitz-Gibbon S.T."/>
            <person name="Puiu D."/>
            <person name="Crepeau M."/>
            <person name="Gugger P.F."/>
            <person name="Sherman R."/>
            <person name="Stevens K."/>
            <person name="Langley C.H."/>
            <person name="Pellegrini M."/>
            <person name="Salzberg S.L."/>
        </authorList>
    </citation>
    <scope>NUCLEOTIDE SEQUENCE [LARGE SCALE GENOMIC DNA]</scope>
    <source>
        <strain evidence="5 6">cv. SW786</strain>
    </source>
</reference>
<dbReference type="InterPro" id="IPR002182">
    <property type="entry name" value="NB-ARC"/>
</dbReference>
<dbReference type="PANTHER" id="PTHR36766:SF3">
    <property type="entry name" value="RPW8 DOMAIN-CONTAINING PROTEIN"/>
    <property type="match status" value="1"/>
</dbReference>
<dbReference type="Gene3D" id="3.40.50.300">
    <property type="entry name" value="P-loop containing nucleotide triphosphate hydrolases"/>
    <property type="match status" value="1"/>
</dbReference>
<dbReference type="Gramene" id="QL03p072768:mrna">
    <property type="protein sequence ID" value="QL03p072768:mrna"/>
    <property type="gene ID" value="QL03p072768"/>
</dbReference>
<name>A0A7N2LA63_QUELO</name>
<dbReference type="SUPFAM" id="SSF52047">
    <property type="entry name" value="RNI-like"/>
    <property type="match status" value="1"/>
</dbReference>
<dbReference type="AlphaFoldDB" id="A0A7N2LA63"/>
<evidence type="ECO:0000256" key="3">
    <source>
        <dbReference type="ARBA" id="ARBA00022821"/>
    </source>
</evidence>
<reference evidence="5" key="2">
    <citation type="submission" date="2021-01" db="UniProtKB">
        <authorList>
            <consortium name="EnsemblPlants"/>
        </authorList>
    </citation>
    <scope>IDENTIFICATION</scope>
</reference>
<dbReference type="EMBL" id="LRBV02000003">
    <property type="status" value="NOT_ANNOTATED_CDS"/>
    <property type="molecule type" value="Genomic_DNA"/>
</dbReference>
<dbReference type="PRINTS" id="PR00364">
    <property type="entry name" value="DISEASERSIST"/>
</dbReference>
<dbReference type="InterPro" id="IPR008808">
    <property type="entry name" value="Powdery_mildew-R_dom"/>
</dbReference>
<dbReference type="InterPro" id="IPR036388">
    <property type="entry name" value="WH-like_DNA-bd_sf"/>
</dbReference>
<keyword evidence="2" id="KW-0677">Repeat</keyword>
<dbReference type="GeneID" id="115978990"/>
<dbReference type="Gene3D" id="3.80.10.10">
    <property type="entry name" value="Ribonuclease Inhibitor"/>
    <property type="match status" value="1"/>
</dbReference>
<accession>A0A7N2LA63</accession>